<dbReference type="Gene3D" id="3.40.50.2300">
    <property type="match status" value="1"/>
</dbReference>
<dbReference type="InterPro" id="IPR036196">
    <property type="entry name" value="Ptyr_pPase_sf"/>
</dbReference>
<dbReference type="EMBL" id="CP023004">
    <property type="protein sequence ID" value="AWI08551.1"/>
    <property type="molecule type" value="Genomic_DNA"/>
</dbReference>
<accession>A0A2U8E146</accession>
<sequence>MRARRLKILFVCAMNRRRSSTAERIYRNDPRVEVRSAGVRTGANRRVSEDDLRWADVVFVMEREHKHAIATRFAGLSDFSFPPVDVLDVPDEFEFMEPDLVEILKTMLDPEIDHLLANNG</sequence>
<dbReference type="PIRSF" id="PIRSF029416">
    <property type="entry name" value="UCP029416_PTP"/>
    <property type="match status" value="1"/>
</dbReference>
<keyword evidence="2" id="KW-1185">Reference proteome</keyword>
<evidence type="ECO:0000313" key="1">
    <source>
        <dbReference type="EMBL" id="AWI08551.1"/>
    </source>
</evidence>
<dbReference type="SUPFAM" id="SSF52788">
    <property type="entry name" value="Phosphotyrosine protein phosphatases I"/>
    <property type="match status" value="1"/>
</dbReference>
<dbReference type="AlphaFoldDB" id="A0A2U8E146"/>
<proteinExistence type="predicted"/>
<dbReference type="KEGG" id="elut:CKA38_04150"/>
<gene>
    <name evidence="1" type="ORF">CKA38_04150</name>
</gene>
<dbReference type="OrthoDB" id="7210484at2"/>
<organism evidence="1 2">
    <name type="scientific">Ereboglobus luteus</name>
    <dbReference type="NCBI Taxonomy" id="1796921"/>
    <lineage>
        <taxon>Bacteria</taxon>
        <taxon>Pseudomonadati</taxon>
        <taxon>Verrucomicrobiota</taxon>
        <taxon>Opitutia</taxon>
        <taxon>Opitutales</taxon>
        <taxon>Opitutaceae</taxon>
        <taxon>Ereboglobus</taxon>
    </lineage>
</organism>
<reference evidence="1 2" key="1">
    <citation type="journal article" date="2018" name="Syst. Appl. Microbiol.">
        <title>Ereboglobus luteus gen. nov. sp. nov. from cockroach guts, and new insights into the oxygen relationship of the genera Opitutus and Didymococcus (Verrucomicrobia: Opitutaceae).</title>
        <authorList>
            <person name="Tegtmeier D."/>
            <person name="Belitz A."/>
            <person name="Radek R."/>
            <person name="Heimerl T."/>
            <person name="Brune A."/>
        </authorList>
    </citation>
    <scope>NUCLEOTIDE SEQUENCE [LARGE SCALE GENOMIC DNA]</scope>
    <source>
        <strain evidence="1 2">Ho45</strain>
    </source>
</reference>
<protein>
    <submittedName>
        <fullName evidence="1">Protein-tyrosine-phosphatase</fullName>
    </submittedName>
</protein>
<dbReference type="Proteomes" id="UP000244896">
    <property type="component" value="Chromosome"/>
</dbReference>
<name>A0A2U8E146_9BACT</name>
<evidence type="ECO:0000313" key="2">
    <source>
        <dbReference type="Proteomes" id="UP000244896"/>
    </source>
</evidence>
<dbReference type="InterPro" id="IPR016919">
    <property type="entry name" value="UCP029416_PTP"/>
</dbReference>